<evidence type="ECO:0000313" key="4">
    <source>
        <dbReference type="EMBL" id="AHY48042.1"/>
    </source>
</evidence>
<feature type="domain" description="PDZ" evidence="3">
    <location>
        <begin position="214"/>
        <end position="277"/>
    </location>
</feature>
<accession>A0A023X6G4</accession>
<dbReference type="EMBL" id="CP007514">
    <property type="protein sequence ID" value="AHY48042.1"/>
    <property type="molecule type" value="Genomic_DNA"/>
</dbReference>
<dbReference type="eggNOG" id="COG0265">
    <property type="taxonomic scope" value="Bacteria"/>
</dbReference>
<dbReference type="InterPro" id="IPR036034">
    <property type="entry name" value="PDZ_sf"/>
</dbReference>
<proteinExistence type="predicted"/>
<dbReference type="PROSITE" id="PS50106">
    <property type="entry name" value="PDZ"/>
    <property type="match status" value="1"/>
</dbReference>
<evidence type="ECO:0000256" key="1">
    <source>
        <dbReference type="ARBA" id="ARBA00022670"/>
    </source>
</evidence>
<dbReference type="GO" id="GO:0006508">
    <property type="term" value="P:proteolysis"/>
    <property type="evidence" value="ECO:0007669"/>
    <property type="project" value="UniProtKB-KW"/>
</dbReference>
<dbReference type="AlphaFoldDB" id="A0A023X6G4"/>
<dbReference type="Proteomes" id="UP001281130">
    <property type="component" value="Unassembled WGS sequence"/>
</dbReference>
<dbReference type="Proteomes" id="UP000025229">
    <property type="component" value="Chromosome"/>
</dbReference>
<organism evidence="4 6">
    <name type="scientific">Rubrobacter radiotolerans</name>
    <name type="common">Arthrobacter radiotolerans</name>
    <dbReference type="NCBI Taxonomy" id="42256"/>
    <lineage>
        <taxon>Bacteria</taxon>
        <taxon>Bacillati</taxon>
        <taxon>Actinomycetota</taxon>
        <taxon>Rubrobacteria</taxon>
        <taxon>Rubrobacterales</taxon>
        <taxon>Rubrobacteraceae</taxon>
        <taxon>Rubrobacter</taxon>
    </lineage>
</organism>
<dbReference type="Pfam" id="PF13180">
    <property type="entry name" value="PDZ_2"/>
    <property type="match status" value="1"/>
</dbReference>
<dbReference type="InterPro" id="IPR001940">
    <property type="entry name" value="Peptidase_S1C"/>
</dbReference>
<dbReference type="PANTHER" id="PTHR43343">
    <property type="entry name" value="PEPTIDASE S12"/>
    <property type="match status" value="1"/>
</dbReference>
<keyword evidence="6" id="KW-1185">Reference proteome</keyword>
<dbReference type="SUPFAM" id="SSF50156">
    <property type="entry name" value="PDZ domain-like"/>
    <property type="match status" value="1"/>
</dbReference>
<keyword evidence="1 4" id="KW-0645">Protease</keyword>
<dbReference type="Pfam" id="PF13365">
    <property type="entry name" value="Trypsin_2"/>
    <property type="match status" value="1"/>
</dbReference>
<dbReference type="HOGENOM" id="CLU_020120_2_2_11"/>
<dbReference type="SUPFAM" id="SSF50494">
    <property type="entry name" value="Trypsin-like serine proteases"/>
    <property type="match status" value="1"/>
</dbReference>
<dbReference type="Gene3D" id="2.40.10.120">
    <property type="match status" value="1"/>
</dbReference>
<dbReference type="EMBL" id="JAWXXX010000001">
    <property type="protein sequence ID" value="MDX5892681.1"/>
    <property type="molecule type" value="Genomic_DNA"/>
</dbReference>
<dbReference type="Gene3D" id="2.30.42.10">
    <property type="match status" value="1"/>
</dbReference>
<dbReference type="RefSeq" id="WP_051589874.1">
    <property type="nucleotide sequence ID" value="NZ_CP007514.1"/>
</dbReference>
<evidence type="ECO:0000313" key="6">
    <source>
        <dbReference type="Proteomes" id="UP000025229"/>
    </source>
</evidence>
<dbReference type="GO" id="GO:0004252">
    <property type="term" value="F:serine-type endopeptidase activity"/>
    <property type="evidence" value="ECO:0007669"/>
    <property type="project" value="InterPro"/>
</dbReference>
<dbReference type="InterPro" id="IPR051201">
    <property type="entry name" value="Chloro_Bact_Ser_Proteases"/>
</dbReference>
<evidence type="ECO:0000313" key="5">
    <source>
        <dbReference type="EMBL" id="MDX5892681.1"/>
    </source>
</evidence>
<dbReference type="SMART" id="SM00228">
    <property type="entry name" value="PDZ"/>
    <property type="match status" value="1"/>
</dbReference>
<gene>
    <name evidence="4" type="ORF">RradSPS_2759</name>
    <name evidence="5" type="ORF">SIL72_01430</name>
</gene>
<sequence>MAGKVEDVDATAGFAAGISSEVSRLAERARRSVVQVENGAGGAGAGVVWPGEGPGDLVLTNAHVVSTSGRGASGREPREVRLTRHDGRGFRAGVLRSDAALDLALLEVRGAQGLVPATPGDSGTLRVGELVIAVGHPWGRPGAATLGIVSGRPVRSLPEGPVEFIRSDVSLAPGNSGGPLLDSRGMVVGINAMVFGATALSIPSNLVRDWVASSPDGRARLGVGLRAVRLTDSAPGAVPGGVPGLLVTKVYSGSARRRGLRIGDVLLAADGARLEGVGDLFAALARGGPSQPVKFSVLRAGEVFEVEIGGAGSESAA</sequence>
<reference evidence="5" key="2">
    <citation type="submission" date="2023-11" db="EMBL/GenBank/DDBJ databases">
        <title>MicrobeMod: A computational toolkit for identifying prokaryotic methylation and restriction-modification with nanopore sequencing.</title>
        <authorList>
            <person name="Crits-Christoph A."/>
            <person name="Kang S.C."/>
            <person name="Lee H."/>
            <person name="Ostrov N."/>
        </authorList>
    </citation>
    <scope>NUCLEOTIDE SEQUENCE</scope>
    <source>
        <strain evidence="5">ATCC 51242</strain>
    </source>
</reference>
<dbReference type="PRINTS" id="PR00834">
    <property type="entry name" value="PROTEASES2C"/>
</dbReference>
<dbReference type="STRING" id="42256.RradSPS_2759"/>
<reference evidence="4 6" key="1">
    <citation type="submission" date="2014-03" db="EMBL/GenBank/DDBJ databases">
        <title>Complete genome sequence of the Radio-Resistant Rubrobacter radiotolerans RSPS-4.</title>
        <authorList>
            <person name="Egas C.C."/>
            <person name="Barroso C.C."/>
            <person name="Froufe H.J.C."/>
            <person name="Pacheco J.J."/>
            <person name="Albuquerque L.L."/>
            <person name="da Costa M.M.S."/>
        </authorList>
    </citation>
    <scope>NUCLEOTIDE SEQUENCE [LARGE SCALE GENOMIC DNA]</scope>
    <source>
        <strain evidence="4 6">RSPS-4</strain>
    </source>
</reference>
<evidence type="ECO:0000256" key="2">
    <source>
        <dbReference type="ARBA" id="ARBA00022801"/>
    </source>
</evidence>
<keyword evidence="2" id="KW-0378">Hydrolase</keyword>
<dbReference type="PANTHER" id="PTHR43343:SF3">
    <property type="entry name" value="PROTEASE DO-LIKE 8, CHLOROPLASTIC"/>
    <property type="match status" value="1"/>
</dbReference>
<name>A0A023X6G4_RUBRA</name>
<dbReference type="KEGG" id="rrd:RradSPS_2759"/>
<dbReference type="InterPro" id="IPR001478">
    <property type="entry name" value="PDZ"/>
</dbReference>
<evidence type="ECO:0000259" key="3">
    <source>
        <dbReference type="PROSITE" id="PS50106"/>
    </source>
</evidence>
<protein>
    <submittedName>
        <fullName evidence="5">Trypsin-like peptidase domain-containing protein</fullName>
    </submittedName>
    <submittedName>
        <fullName evidence="4">Trypsin-like serine proteases typically periplasmic</fullName>
    </submittedName>
</protein>
<dbReference type="InterPro" id="IPR009003">
    <property type="entry name" value="Peptidase_S1_PA"/>
</dbReference>